<evidence type="ECO:0000256" key="3">
    <source>
        <dbReference type="PROSITE-ProRule" id="PRU10141"/>
    </source>
</evidence>
<keyword evidence="3" id="KW-0547">Nucleotide-binding</keyword>
<accession>A0A150GJL3</accession>
<keyword evidence="1" id="KW-0600">Photoreceptor protein</keyword>
<dbReference type="SUPFAM" id="SSF55781">
    <property type="entry name" value="GAF domain-like"/>
    <property type="match status" value="1"/>
</dbReference>
<dbReference type="GO" id="GO:0005524">
    <property type="term" value="F:ATP binding"/>
    <property type="evidence" value="ECO:0007669"/>
    <property type="project" value="UniProtKB-UniRule"/>
</dbReference>
<feature type="region of interest" description="Disordered" evidence="4">
    <location>
        <begin position="548"/>
        <end position="567"/>
    </location>
</feature>
<keyword evidence="2" id="KW-0716">Sensory transduction</keyword>
<keyword evidence="3" id="KW-0067">ATP-binding</keyword>
<dbReference type="Gene3D" id="1.10.510.10">
    <property type="entry name" value="Transferase(Phosphotransferase) domain 1"/>
    <property type="match status" value="1"/>
</dbReference>
<dbReference type="GO" id="GO:0004674">
    <property type="term" value="F:protein serine/threonine kinase activity"/>
    <property type="evidence" value="ECO:0007669"/>
    <property type="project" value="TreeGrafter"/>
</dbReference>
<dbReference type="SUPFAM" id="SSF55785">
    <property type="entry name" value="PYP-like sensor domain (PAS domain)"/>
    <property type="match status" value="1"/>
</dbReference>
<evidence type="ECO:0000256" key="2">
    <source>
        <dbReference type="ARBA" id="ARBA00022606"/>
    </source>
</evidence>
<dbReference type="Gene3D" id="3.30.450.20">
    <property type="entry name" value="PAS domain"/>
    <property type="match status" value="1"/>
</dbReference>
<dbReference type="Gene3D" id="3.30.200.20">
    <property type="entry name" value="Phosphorylase Kinase, domain 1"/>
    <property type="match status" value="1"/>
</dbReference>
<comment type="caution">
    <text evidence="7">The sequence shown here is derived from an EMBL/GenBank/DDBJ whole genome shotgun (WGS) entry which is preliminary data.</text>
</comment>
<dbReference type="Pfam" id="PF07714">
    <property type="entry name" value="PK_Tyr_Ser-Thr"/>
    <property type="match status" value="2"/>
</dbReference>
<dbReference type="Gene3D" id="3.30.450.40">
    <property type="match status" value="1"/>
</dbReference>
<dbReference type="PANTHER" id="PTHR44329:SF214">
    <property type="entry name" value="PROTEIN KINASE DOMAIN-CONTAINING PROTEIN"/>
    <property type="match status" value="1"/>
</dbReference>
<evidence type="ECO:0008006" key="9">
    <source>
        <dbReference type="Google" id="ProtNLM"/>
    </source>
</evidence>
<reference evidence="8" key="1">
    <citation type="journal article" date="2016" name="Nat. Commun.">
        <title>The Gonium pectorale genome demonstrates co-option of cell cycle regulation during the evolution of multicellularity.</title>
        <authorList>
            <person name="Hanschen E.R."/>
            <person name="Marriage T.N."/>
            <person name="Ferris P.J."/>
            <person name="Hamaji T."/>
            <person name="Toyoda A."/>
            <person name="Fujiyama A."/>
            <person name="Neme R."/>
            <person name="Noguchi H."/>
            <person name="Minakuchi Y."/>
            <person name="Suzuki M."/>
            <person name="Kawai-Toyooka H."/>
            <person name="Smith D.R."/>
            <person name="Sparks H."/>
            <person name="Anderson J."/>
            <person name="Bakaric R."/>
            <person name="Luria V."/>
            <person name="Karger A."/>
            <person name="Kirschner M.W."/>
            <person name="Durand P.M."/>
            <person name="Michod R.E."/>
            <person name="Nozaki H."/>
            <person name="Olson B.J."/>
        </authorList>
    </citation>
    <scope>NUCLEOTIDE SEQUENCE [LARGE SCALE GENOMIC DNA]</scope>
    <source>
        <strain evidence="8">NIES-2863</strain>
    </source>
</reference>
<dbReference type="InterPro" id="IPR051681">
    <property type="entry name" value="Ser/Thr_Kinases-Pseudokinases"/>
</dbReference>
<evidence type="ECO:0000313" key="7">
    <source>
        <dbReference type="EMBL" id="KXZ50009.1"/>
    </source>
</evidence>
<dbReference type="InterPro" id="IPR035965">
    <property type="entry name" value="PAS-like_dom_sf"/>
</dbReference>
<feature type="compositionally biased region" description="Low complexity" evidence="4">
    <location>
        <begin position="611"/>
        <end position="623"/>
    </location>
</feature>
<dbReference type="SUPFAM" id="SSF56112">
    <property type="entry name" value="Protein kinase-like (PK-like)"/>
    <property type="match status" value="1"/>
</dbReference>
<feature type="binding site" evidence="3">
    <location>
        <position position="467"/>
    </location>
    <ligand>
        <name>ATP</name>
        <dbReference type="ChEBI" id="CHEBI:30616"/>
    </ligand>
</feature>
<dbReference type="PROSITE" id="PS00109">
    <property type="entry name" value="PROTEIN_KINASE_TYR"/>
    <property type="match status" value="1"/>
</dbReference>
<dbReference type="AlphaFoldDB" id="A0A150GJL3"/>
<dbReference type="InterPro" id="IPR011009">
    <property type="entry name" value="Kinase-like_dom_sf"/>
</dbReference>
<feature type="domain" description="Protein kinase" evidence="5">
    <location>
        <begin position="440"/>
        <end position="853"/>
    </location>
</feature>
<dbReference type="InterPro" id="IPR001245">
    <property type="entry name" value="Ser-Thr/Tyr_kinase_cat_dom"/>
</dbReference>
<evidence type="ECO:0000259" key="5">
    <source>
        <dbReference type="PROSITE" id="PS50011"/>
    </source>
</evidence>
<dbReference type="InterPro" id="IPR029016">
    <property type="entry name" value="GAF-like_dom_sf"/>
</dbReference>
<dbReference type="InterPro" id="IPR000719">
    <property type="entry name" value="Prot_kinase_dom"/>
</dbReference>
<dbReference type="Proteomes" id="UP000075714">
    <property type="component" value="Unassembled WGS sequence"/>
</dbReference>
<dbReference type="InterPro" id="IPR000014">
    <property type="entry name" value="PAS"/>
</dbReference>
<protein>
    <recommendedName>
        <fullName evidence="9">Protein kinase domain-containing protein</fullName>
    </recommendedName>
</protein>
<dbReference type="OrthoDB" id="544619at2759"/>
<evidence type="ECO:0000259" key="6">
    <source>
        <dbReference type="PROSITE" id="PS50112"/>
    </source>
</evidence>
<dbReference type="PANTHER" id="PTHR44329">
    <property type="entry name" value="SERINE/THREONINE-PROTEIN KINASE TNNI3K-RELATED"/>
    <property type="match status" value="1"/>
</dbReference>
<dbReference type="GO" id="GO:0009881">
    <property type="term" value="F:photoreceptor activity"/>
    <property type="evidence" value="ECO:0007669"/>
    <property type="project" value="UniProtKB-KW"/>
</dbReference>
<keyword evidence="1" id="KW-0157">Chromophore</keyword>
<keyword evidence="8" id="KW-1185">Reference proteome</keyword>
<evidence type="ECO:0000256" key="4">
    <source>
        <dbReference type="SAM" id="MobiDB-lite"/>
    </source>
</evidence>
<dbReference type="PROSITE" id="PS50011">
    <property type="entry name" value="PROTEIN_KINASE_DOM"/>
    <property type="match status" value="1"/>
</dbReference>
<feature type="compositionally biased region" description="Basic and acidic residues" evidence="4">
    <location>
        <begin position="548"/>
        <end position="557"/>
    </location>
</feature>
<dbReference type="STRING" id="33097.A0A150GJL3"/>
<proteinExistence type="predicted"/>
<dbReference type="PROSITE" id="PS00107">
    <property type="entry name" value="PROTEIN_KINASE_ATP"/>
    <property type="match status" value="1"/>
</dbReference>
<dbReference type="InterPro" id="IPR017441">
    <property type="entry name" value="Protein_kinase_ATP_BS"/>
</dbReference>
<name>A0A150GJL3_GONPE</name>
<feature type="domain" description="PAS" evidence="6">
    <location>
        <begin position="257"/>
        <end position="312"/>
    </location>
</feature>
<gene>
    <name evidence="7" type="ORF">GPECTOR_18g163</name>
</gene>
<dbReference type="PROSITE" id="PS50112">
    <property type="entry name" value="PAS"/>
    <property type="match status" value="1"/>
</dbReference>
<organism evidence="7 8">
    <name type="scientific">Gonium pectorale</name>
    <name type="common">Green alga</name>
    <dbReference type="NCBI Taxonomy" id="33097"/>
    <lineage>
        <taxon>Eukaryota</taxon>
        <taxon>Viridiplantae</taxon>
        <taxon>Chlorophyta</taxon>
        <taxon>core chlorophytes</taxon>
        <taxon>Chlorophyceae</taxon>
        <taxon>CS clade</taxon>
        <taxon>Chlamydomonadales</taxon>
        <taxon>Volvocaceae</taxon>
        <taxon>Gonium</taxon>
    </lineage>
</organism>
<sequence length="863" mass="91813">MGAQCSCLRGDVYKVDSPADVVAHKPLDVVAGKVAVKGGKAVIDSAAIDSSLILNVLDHENGPAKGMPYQVHYLGPPVPPCEDGRLATVRALDKIKCEQPEDDPEIASILRLCTSMFQAPVALVALFDSKKVYVSGSEGGVIPCGDFPWRWTLCAWSLAYNNAQILVIPDTLQDARFRENAKVTGYPGVRFYCGAPLVASNGHRLGTLCFADVAPRPGFDAASCSVMNNLSELVVRHLEKDIALKLKQRDNDVLKATYGQLRRTLDCFDHCLVLLDTSVEGWKVLHTNAAWAKLTGVERGEILGKSLCEVFEGAEGARVPNPELEVAAGKCYDFQVTSAKLKLSSPLGNPKGGFVLTFRPAAREGMDDSVVPIGIPAFLRPEPEAAGAADGGAAASATARRFYFMSVDLSGKALSSRATSVLSASASVWSAGGSEIVEGLELGHLLGKGSFGSVYYGTWMGTPVAVKVLDTDVRTLARGAGGAAMEAILGQQLRHPNVVATLKWVARKMDRPNANTAIMTSMDTDVGYSKTAKTPKAVDEKLGDLREEVAEGSKEEEGGGGPSSQQCAWPVINFQDAQLHALEEAHATAASNTQSSDWPALQPSGGHTNPGRVVSGAAAGRASDPVNSGYAMATPGTRNSEDAGSGSVQTWILMEFCDKGCLQEAIDRGWLRTERSALSGGPNLAAVLSTAREVAAALAYLHANSIVHGDLSGWNVMLCSSGAAATEGSRGFVAKVADFGLSRQLEIRSKMQTANYGTLSHMPPELVMHGTVSRAVDVYSFGVLLWQMYTGSRPWSGLTHSQIIMLIGKGEARLVFPPGTPAPYEALMRACTAHDPERRPPFTEVVRSLEDMIQEVRLRGCLD</sequence>
<dbReference type="InterPro" id="IPR008266">
    <property type="entry name" value="Tyr_kinase_AS"/>
</dbReference>
<keyword evidence="1" id="KW-0675">Receptor</keyword>
<dbReference type="EMBL" id="LSYV01000019">
    <property type="protein sequence ID" value="KXZ50009.1"/>
    <property type="molecule type" value="Genomic_DNA"/>
</dbReference>
<evidence type="ECO:0000313" key="8">
    <source>
        <dbReference type="Proteomes" id="UP000075714"/>
    </source>
</evidence>
<evidence type="ECO:0000256" key="1">
    <source>
        <dbReference type="ARBA" id="ARBA00022543"/>
    </source>
</evidence>
<feature type="region of interest" description="Disordered" evidence="4">
    <location>
        <begin position="586"/>
        <end position="644"/>
    </location>
</feature>